<dbReference type="EMBL" id="JAAIUW010000003">
    <property type="protein sequence ID" value="KAF7839386.1"/>
    <property type="molecule type" value="Genomic_DNA"/>
</dbReference>
<dbReference type="OrthoDB" id="1292058at2759"/>
<organism evidence="2 3">
    <name type="scientific">Senna tora</name>
    <dbReference type="NCBI Taxonomy" id="362788"/>
    <lineage>
        <taxon>Eukaryota</taxon>
        <taxon>Viridiplantae</taxon>
        <taxon>Streptophyta</taxon>
        <taxon>Embryophyta</taxon>
        <taxon>Tracheophyta</taxon>
        <taxon>Spermatophyta</taxon>
        <taxon>Magnoliopsida</taxon>
        <taxon>eudicotyledons</taxon>
        <taxon>Gunneridae</taxon>
        <taxon>Pentapetalae</taxon>
        <taxon>rosids</taxon>
        <taxon>fabids</taxon>
        <taxon>Fabales</taxon>
        <taxon>Fabaceae</taxon>
        <taxon>Caesalpinioideae</taxon>
        <taxon>Cassia clade</taxon>
        <taxon>Senna</taxon>
    </lineage>
</organism>
<dbReference type="PANTHER" id="PTHR33499">
    <property type="entry name" value="OS12G0282400 PROTEIN-RELATED"/>
    <property type="match status" value="1"/>
</dbReference>
<name>A0A835CFB2_9FABA</name>
<accession>A0A835CFB2</accession>
<dbReference type="AlphaFoldDB" id="A0A835CFB2"/>
<dbReference type="PANTHER" id="PTHR33499:SF11">
    <property type="entry name" value="NO APICAL MERISTEM-ASSOCIATED C-TERMINAL DOMAIN-CONTAINING PROTEIN"/>
    <property type="match status" value="1"/>
</dbReference>
<gene>
    <name evidence="2" type="ORF">G2W53_007868</name>
</gene>
<comment type="caution">
    <text evidence="2">The sequence shown here is derived from an EMBL/GenBank/DDBJ whole genome shotgun (WGS) entry which is preliminary data.</text>
</comment>
<evidence type="ECO:0000313" key="2">
    <source>
        <dbReference type="EMBL" id="KAF7839386.1"/>
    </source>
</evidence>
<reference evidence="2" key="1">
    <citation type="submission" date="2020-09" db="EMBL/GenBank/DDBJ databases">
        <title>Genome-Enabled Discovery of Anthraquinone Biosynthesis in Senna tora.</title>
        <authorList>
            <person name="Kang S.-H."/>
            <person name="Pandey R.P."/>
            <person name="Lee C.-M."/>
            <person name="Sim J.-S."/>
            <person name="Jeong J.-T."/>
            <person name="Choi B.-S."/>
            <person name="Jung M."/>
            <person name="Ginzburg D."/>
            <person name="Zhao K."/>
            <person name="Won S.Y."/>
            <person name="Oh T.-J."/>
            <person name="Yu Y."/>
            <person name="Kim N.-H."/>
            <person name="Lee O.R."/>
            <person name="Lee T.-H."/>
            <person name="Bashyal P."/>
            <person name="Kim T.-S."/>
            <person name="Lee W.-H."/>
            <person name="Kawkins C."/>
            <person name="Kim C.-K."/>
            <person name="Kim J.S."/>
            <person name="Ahn B.O."/>
            <person name="Rhee S.Y."/>
            <person name="Sohng J.K."/>
        </authorList>
    </citation>
    <scope>NUCLEOTIDE SEQUENCE</scope>
    <source>
        <tissue evidence="2">Leaf</tissue>
    </source>
</reference>
<proteinExistence type="predicted"/>
<evidence type="ECO:0000313" key="3">
    <source>
        <dbReference type="Proteomes" id="UP000634136"/>
    </source>
</evidence>
<evidence type="ECO:0000256" key="1">
    <source>
        <dbReference type="SAM" id="MobiDB-lite"/>
    </source>
</evidence>
<dbReference type="Proteomes" id="UP000634136">
    <property type="component" value="Unassembled WGS sequence"/>
</dbReference>
<keyword evidence="3" id="KW-1185">Reference proteome</keyword>
<feature type="region of interest" description="Disordered" evidence="1">
    <location>
        <begin position="1"/>
        <end position="40"/>
    </location>
</feature>
<protein>
    <submittedName>
        <fullName evidence="2">Uncharacterized protein</fullName>
    </submittedName>
</protein>
<sequence length="285" mass="32122">MSRVKGRGGKSGTCTGNERDEVTSRFQIPPIQHNNEGQTSVDLGIDDEPCLADLVVGVNRAVGDMARLIANYLGHVLRTIVSFRDGTWDQIAAKHGPAMSTKMKDKFKPKSGMNEHTFEGYCVMALRKAFRTWKNTLHVYHYKKYDNDEDRLKHQLDNRDPETGELAPPDRVWEKQHARKKMENGCGQIHSRKKSTDEILQSVLGERSGHVRGKGCGANPIDSIGLLNSMRNASIRFAGRTLNKPVDWLAKALLLRMCPLDWVCNPTFSLAYIMFDDLGNFRAYS</sequence>